<dbReference type="RefSeq" id="WP_095720790.1">
    <property type="nucleotide sequence ID" value="NZ_NTFS01000040.1"/>
</dbReference>
<organism evidence="1 2">
    <name type="scientific">Brunnivagina elsteri CCALA 953</name>
    <dbReference type="NCBI Taxonomy" id="987040"/>
    <lineage>
        <taxon>Bacteria</taxon>
        <taxon>Bacillati</taxon>
        <taxon>Cyanobacteriota</taxon>
        <taxon>Cyanophyceae</taxon>
        <taxon>Nostocales</taxon>
        <taxon>Calotrichaceae</taxon>
        <taxon>Brunnivagina</taxon>
    </lineage>
</organism>
<proteinExistence type="predicted"/>
<evidence type="ECO:0000313" key="2">
    <source>
        <dbReference type="Proteomes" id="UP000218238"/>
    </source>
</evidence>
<dbReference type="AlphaFoldDB" id="A0A2A2TMK4"/>
<reference evidence="1 2" key="1">
    <citation type="submission" date="2017-08" db="EMBL/GenBank/DDBJ databases">
        <title>Draft genome sequence of filamentous cyanobacterium Calothrix elsteri CCALA 953.</title>
        <authorList>
            <person name="Gagunashvili A.N."/>
            <person name="Elster J."/>
            <person name="Andresson O.S."/>
        </authorList>
    </citation>
    <scope>NUCLEOTIDE SEQUENCE [LARGE SCALE GENOMIC DNA]</scope>
    <source>
        <strain evidence="1 2">CCALA 953</strain>
    </source>
</reference>
<evidence type="ECO:0000313" key="1">
    <source>
        <dbReference type="EMBL" id="PAX59683.1"/>
    </source>
</evidence>
<keyword evidence="2" id="KW-1185">Reference proteome</keyword>
<name>A0A2A2TMK4_9CYAN</name>
<protein>
    <submittedName>
        <fullName evidence="1">Uncharacterized protein</fullName>
    </submittedName>
</protein>
<dbReference type="Proteomes" id="UP000218238">
    <property type="component" value="Unassembled WGS sequence"/>
</dbReference>
<accession>A0A2A2TMK4</accession>
<gene>
    <name evidence="1" type="ORF">CK510_05805</name>
</gene>
<comment type="caution">
    <text evidence="1">The sequence shown here is derived from an EMBL/GenBank/DDBJ whole genome shotgun (WGS) entry which is preliminary data.</text>
</comment>
<dbReference type="EMBL" id="NTFS01000040">
    <property type="protein sequence ID" value="PAX59683.1"/>
    <property type="molecule type" value="Genomic_DNA"/>
</dbReference>
<sequence>MGVYPSILFGACAGVVAQKSAILLALELKPKTFWCETATNLCRNIKNQKTTSPAKRCFRDFYPLQPD</sequence>